<name>A0ABU2JEP7_9ACTN</name>
<dbReference type="InterPro" id="IPR011251">
    <property type="entry name" value="Luciferase-like_dom"/>
</dbReference>
<dbReference type="InterPro" id="IPR036661">
    <property type="entry name" value="Luciferase-like_sf"/>
</dbReference>
<evidence type="ECO:0000313" key="7">
    <source>
        <dbReference type="Proteomes" id="UP001183176"/>
    </source>
</evidence>
<dbReference type="PANTHER" id="PTHR42847:SF4">
    <property type="entry name" value="ALKANESULFONATE MONOOXYGENASE-RELATED"/>
    <property type="match status" value="1"/>
</dbReference>
<gene>
    <name evidence="6" type="ORF">RM423_18900</name>
</gene>
<comment type="caution">
    <text evidence="6">The sequence shown here is derived from an EMBL/GenBank/DDBJ whole genome shotgun (WGS) entry which is preliminary data.</text>
</comment>
<evidence type="ECO:0000256" key="1">
    <source>
        <dbReference type="ARBA" id="ARBA00022630"/>
    </source>
</evidence>
<protein>
    <submittedName>
        <fullName evidence="6">LLM class flavin-dependent oxidoreductase</fullName>
    </submittedName>
</protein>
<dbReference type="PANTHER" id="PTHR42847">
    <property type="entry name" value="ALKANESULFONATE MONOOXYGENASE"/>
    <property type="match status" value="1"/>
</dbReference>
<evidence type="ECO:0000313" key="6">
    <source>
        <dbReference type="EMBL" id="MDT0263456.1"/>
    </source>
</evidence>
<keyword evidence="4" id="KW-0503">Monooxygenase</keyword>
<dbReference type="Gene3D" id="3.20.20.30">
    <property type="entry name" value="Luciferase-like domain"/>
    <property type="match status" value="1"/>
</dbReference>
<dbReference type="EMBL" id="JAVREH010000039">
    <property type="protein sequence ID" value="MDT0263456.1"/>
    <property type="molecule type" value="Genomic_DNA"/>
</dbReference>
<evidence type="ECO:0000256" key="4">
    <source>
        <dbReference type="ARBA" id="ARBA00023033"/>
    </source>
</evidence>
<organism evidence="6 7">
    <name type="scientific">Jatrophihabitans lederbergiae</name>
    <dbReference type="NCBI Taxonomy" id="3075547"/>
    <lineage>
        <taxon>Bacteria</taxon>
        <taxon>Bacillati</taxon>
        <taxon>Actinomycetota</taxon>
        <taxon>Actinomycetes</taxon>
        <taxon>Jatrophihabitantales</taxon>
        <taxon>Jatrophihabitantaceae</taxon>
        <taxon>Jatrophihabitans</taxon>
    </lineage>
</organism>
<sequence>MRLGVLILPDSPWAVAVDKWRRADELGFDSAWTYDHIWWRGLCDDPWYAAVPVLSAAAAVTDRVRIGIMVASPNFRNPVMTAKEAIAIDDISIGRFTLGVGSGAPSAGDAEVLGGPALTPAQRTRRFTEFVEMTSELLDNDVTTRTGGYFGAQLARMIPGSVQKPRLPLAVAASGRNGLKLTARLGDSWITAGPADWTAGHTPEECLDETAAQVAQLRVDMAVAGRDFDAMSRIMIATPMCGNPVESAEECLRIATEYARIGMTDLIIHWPRESGVYQGDPRVLTTIADTVLPRLAEL</sequence>
<keyword evidence="7" id="KW-1185">Reference proteome</keyword>
<dbReference type="InterPro" id="IPR050172">
    <property type="entry name" value="SsuD_RutA_monooxygenase"/>
</dbReference>
<feature type="domain" description="Luciferase-like" evidence="5">
    <location>
        <begin position="2"/>
        <end position="252"/>
    </location>
</feature>
<dbReference type="Proteomes" id="UP001183176">
    <property type="component" value="Unassembled WGS sequence"/>
</dbReference>
<evidence type="ECO:0000256" key="3">
    <source>
        <dbReference type="ARBA" id="ARBA00023002"/>
    </source>
</evidence>
<keyword evidence="3" id="KW-0560">Oxidoreductase</keyword>
<dbReference type="Pfam" id="PF00296">
    <property type="entry name" value="Bac_luciferase"/>
    <property type="match status" value="1"/>
</dbReference>
<evidence type="ECO:0000256" key="2">
    <source>
        <dbReference type="ARBA" id="ARBA00022643"/>
    </source>
</evidence>
<dbReference type="RefSeq" id="WP_311424603.1">
    <property type="nucleotide sequence ID" value="NZ_JAVREH010000039.1"/>
</dbReference>
<keyword evidence="1" id="KW-0285">Flavoprotein</keyword>
<reference evidence="7" key="1">
    <citation type="submission" date="2023-07" db="EMBL/GenBank/DDBJ databases">
        <title>30 novel species of actinomycetes from the DSMZ collection.</title>
        <authorList>
            <person name="Nouioui I."/>
        </authorList>
    </citation>
    <scope>NUCLEOTIDE SEQUENCE [LARGE SCALE GENOMIC DNA]</scope>
    <source>
        <strain evidence="7">DSM 44399</strain>
    </source>
</reference>
<proteinExistence type="predicted"/>
<keyword evidence="2" id="KW-0288">FMN</keyword>
<dbReference type="SUPFAM" id="SSF51679">
    <property type="entry name" value="Bacterial luciferase-like"/>
    <property type="match status" value="1"/>
</dbReference>
<evidence type="ECO:0000259" key="5">
    <source>
        <dbReference type="Pfam" id="PF00296"/>
    </source>
</evidence>
<accession>A0ABU2JEP7</accession>